<dbReference type="KEGG" id="scc:Spico_0255"/>
<evidence type="ECO:0000313" key="2">
    <source>
        <dbReference type="Proteomes" id="UP000007939"/>
    </source>
</evidence>
<dbReference type="InterPro" id="IPR037079">
    <property type="entry name" value="AF2212/PG0164-like_sf"/>
</dbReference>
<dbReference type="InterPro" id="IPR015018">
    <property type="entry name" value="DUF1905"/>
</dbReference>
<keyword evidence="2" id="KW-1185">Reference proteome</keyword>
<gene>
    <name evidence="1" type="ordered locus">Spico_0255</name>
</gene>
<reference evidence="2" key="1">
    <citation type="submission" date="2011-04" db="EMBL/GenBank/DDBJ databases">
        <title>The complete genome of Spirochaeta coccoides DSM 17374.</title>
        <authorList>
            <person name="Lucas S."/>
            <person name="Copeland A."/>
            <person name="Lapidus A."/>
            <person name="Bruce D."/>
            <person name="Goodwin L."/>
            <person name="Pitluck S."/>
            <person name="Peters L."/>
            <person name="Kyrpides N."/>
            <person name="Mavromatis K."/>
            <person name="Pagani I."/>
            <person name="Ivanova N."/>
            <person name="Ovchinnikova G."/>
            <person name="Lu M."/>
            <person name="Detter J.C."/>
            <person name="Tapia R."/>
            <person name="Han C."/>
            <person name="Land M."/>
            <person name="Hauser L."/>
            <person name="Markowitz V."/>
            <person name="Cheng J.-F."/>
            <person name="Hugenholtz P."/>
            <person name="Woyke T."/>
            <person name="Wu D."/>
            <person name="Spring S."/>
            <person name="Schroeder M."/>
            <person name="Brambilla E."/>
            <person name="Klenk H.-P."/>
            <person name="Eisen J.A."/>
        </authorList>
    </citation>
    <scope>NUCLEOTIDE SEQUENCE [LARGE SCALE GENOMIC DNA]</scope>
    <source>
        <strain evidence="2">ATCC BAA-1237 / DSM 17374 / SPN1</strain>
    </source>
</reference>
<proteinExistence type="predicted"/>
<dbReference type="Gene3D" id="2.40.30.100">
    <property type="entry name" value="AF2212/PG0164-like"/>
    <property type="match status" value="1"/>
</dbReference>
<sequence length="258" mass="28609">MTKKELKQLEAAADIRTELGKTQDTTAAICLECGAVNDMLTCEETLNAILAMESECPKLQAEHFKTVACYIVQHPAAYFEKAAEGLLSALEGNLDGKLSVDEIRKHHAEMYDGNKRVKKKTEDVRLVQKHWRMTIMDCHVPDECETTAKNIVKWARSIVTVAKCRNVYEFEAVIQKVDGIDGAFVAFPHDLRAEFGKGRVKVHATFDGVGYDGSIVNMGVKNADGSVCYIIGLRKDIRAKIGKQAGDTVCVTITERQE</sequence>
<dbReference type="SUPFAM" id="SSF141694">
    <property type="entry name" value="AF2212/PG0164-like"/>
    <property type="match status" value="1"/>
</dbReference>
<dbReference type="Pfam" id="PF19371">
    <property type="entry name" value="DUF5946"/>
    <property type="match status" value="1"/>
</dbReference>
<evidence type="ECO:0008006" key="3">
    <source>
        <dbReference type="Google" id="ProtNLM"/>
    </source>
</evidence>
<name>F4GKS8_PARC1</name>
<dbReference type="EMBL" id="CP002659">
    <property type="protein sequence ID" value="AEC01487.1"/>
    <property type="molecule type" value="Genomic_DNA"/>
</dbReference>
<accession>F4GKS8</accession>
<organism evidence="1 2">
    <name type="scientific">Parasphaerochaeta coccoides (strain ATCC BAA-1237 / DSM 17374 / SPN1)</name>
    <name type="common">Sphaerochaeta coccoides</name>
    <dbReference type="NCBI Taxonomy" id="760011"/>
    <lineage>
        <taxon>Bacteria</taxon>
        <taxon>Pseudomonadati</taxon>
        <taxon>Spirochaetota</taxon>
        <taxon>Spirochaetia</taxon>
        <taxon>Spirochaetales</taxon>
        <taxon>Sphaerochaetaceae</taxon>
        <taxon>Parasphaerochaeta</taxon>
    </lineage>
</organism>
<dbReference type="RefSeq" id="WP_013738883.1">
    <property type="nucleotide sequence ID" value="NC_015436.1"/>
</dbReference>
<dbReference type="AlphaFoldDB" id="F4GKS8"/>
<dbReference type="eggNOG" id="COG4430">
    <property type="taxonomic scope" value="Bacteria"/>
</dbReference>
<dbReference type="Proteomes" id="UP000007939">
    <property type="component" value="Chromosome"/>
</dbReference>
<evidence type="ECO:0000313" key="1">
    <source>
        <dbReference type="EMBL" id="AEC01487.1"/>
    </source>
</evidence>
<dbReference type="STRING" id="760011.Spico_0255"/>
<reference evidence="1 2" key="2">
    <citation type="journal article" date="2012" name="Stand. Genomic Sci.">
        <title>Complete genome sequence of the termite hindgut bacterium Spirochaeta coccoides type strain (SPN1(T)), reclassification in the genus Sphaerochaeta as Sphaerochaeta coccoides comb. nov. and emendations of the family Spirochaetaceae and the genus Sphaerochaeta.</title>
        <authorList>
            <person name="Abt B."/>
            <person name="Han C."/>
            <person name="Scheuner C."/>
            <person name="Lu M."/>
            <person name="Lapidus A."/>
            <person name="Nolan M."/>
            <person name="Lucas S."/>
            <person name="Hammon N."/>
            <person name="Deshpande S."/>
            <person name="Cheng J.F."/>
            <person name="Tapia R."/>
            <person name="Goodwin L.A."/>
            <person name="Pitluck S."/>
            <person name="Liolios K."/>
            <person name="Pagani I."/>
            <person name="Ivanova N."/>
            <person name="Mavromatis K."/>
            <person name="Mikhailova N."/>
            <person name="Huntemann M."/>
            <person name="Pati A."/>
            <person name="Chen A."/>
            <person name="Palaniappan K."/>
            <person name="Land M."/>
            <person name="Hauser L."/>
            <person name="Brambilla E.M."/>
            <person name="Rohde M."/>
            <person name="Spring S."/>
            <person name="Gronow S."/>
            <person name="Goker M."/>
            <person name="Woyke T."/>
            <person name="Bristow J."/>
            <person name="Eisen J.A."/>
            <person name="Markowitz V."/>
            <person name="Hugenholtz P."/>
            <person name="Kyrpides N.C."/>
            <person name="Klenk H.P."/>
            <person name="Detter J.C."/>
        </authorList>
    </citation>
    <scope>NUCLEOTIDE SEQUENCE [LARGE SCALE GENOMIC DNA]</scope>
    <source>
        <strain evidence="2">ATCC BAA-1237 / DSM 17374 / SPN1</strain>
    </source>
</reference>
<dbReference type="Pfam" id="PF08922">
    <property type="entry name" value="DUF1905"/>
    <property type="match status" value="1"/>
</dbReference>
<dbReference type="HOGENOM" id="CLU_1077295_0_0_12"/>
<protein>
    <recommendedName>
        <fullName evidence="3">DUF1905 domain-containing protein</fullName>
    </recommendedName>
</protein>
<dbReference type="InterPro" id="IPR045990">
    <property type="entry name" value="DUF5946"/>
</dbReference>